<evidence type="ECO:0008006" key="6">
    <source>
        <dbReference type="Google" id="ProtNLM"/>
    </source>
</evidence>
<name>A0A2Z2KPC3_9BACL</name>
<dbReference type="PROSITE" id="PS00409">
    <property type="entry name" value="PROKAR_NTER_METHYL"/>
    <property type="match status" value="1"/>
</dbReference>
<evidence type="ECO:0000256" key="1">
    <source>
        <dbReference type="ARBA" id="ARBA00004241"/>
    </source>
</evidence>
<keyword evidence="3" id="KW-0472">Membrane</keyword>
<protein>
    <recommendedName>
        <fullName evidence="6">Prepilin-type cleavage/methylation domain-containing protein</fullName>
    </recommendedName>
</protein>
<evidence type="ECO:0000256" key="2">
    <source>
        <dbReference type="ARBA" id="ARBA00023287"/>
    </source>
</evidence>
<dbReference type="GO" id="GO:0030420">
    <property type="term" value="P:establishment of competence for transformation"/>
    <property type="evidence" value="ECO:0007669"/>
    <property type="project" value="UniProtKB-KW"/>
</dbReference>
<dbReference type="NCBIfam" id="TIGR02532">
    <property type="entry name" value="IV_pilin_GFxxxE"/>
    <property type="match status" value="1"/>
</dbReference>
<dbReference type="Gene3D" id="3.30.700.10">
    <property type="entry name" value="Glycoprotein, Type 4 Pilin"/>
    <property type="match status" value="1"/>
</dbReference>
<organism evidence="4 5">
    <name type="scientific">Paenibacillus donghaensis</name>
    <dbReference type="NCBI Taxonomy" id="414771"/>
    <lineage>
        <taxon>Bacteria</taxon>
        <taxon>Bacillati</taxon>
        <taxon>Bacillota</taxon>
        <taxon>Bacilli</taxon>
        <taxon>Bacillales</taxon>
        <taxon>Paenibacillaceae</taxon>
        <taxon>Paenibacillus</taxon>
    </lineage>
</organism>
<dbReference type="AlphaFoldDB" id="A0A2Z2KPC3"/>
<dbReference type="Proteomes" id="UP000249890">
    <property type="component" value="Chromosome"/>
</dbReference>
<gene>
    <name evidence="4" type="ORF">B9T62_29190</name>
</gene>
<evidence type="ECO:0000313" key="5">
    <source>
        <dbReference type="Proteomes" id="UP000249890"/>
    </source>
</evidence>
<evidence type="ECO:0000313" key="4">
    <source>
        <dbReference type="EMBL" id="ASA24469.1"/>
    </source>
</evidence>
<sequence length="208" mass="23293">MEKGRVVQKIQGEVALQAEEEDIRMKLGLKQERGFTLIEVLAAIVILSIVSLVLTSYFTNAMSYSKANQNKTIMVNLARNALFYVEKEDFGKLQTYFVVNNHSSIAASDCQPPKPSETDSCSGYSGVVSNNNVLAHVLNPVVNGISYQINIEYQRSLHQEMVTSKDTIEKETSKYLIPVRIRIRDAGRVTANVNETVVEGYITDEKIR</sequence>
<dbReference type="Pfam" id="PF07963">
    <property type="entry name" value="N_methyl"/>
    <property type="match status" value="1"/>
</dbReference>
<dbReference type="GO" id="GO:0009986">
    <property type="term" value="C:cell surface"/>
    <property type="evidence" value="ECO:0007669"/>
    <property type="project" value="UniProtKB-SubCell"/>
</dbReference>
<comment type="subcellular location">
    <subcellularLocation>
        <location evidence="1">Cell surface</location>
    </subcellularLocation>
</comment>
<dbReference type="InterPro" id="IPR045584">
    <property type="entry name" value="Pilin-like"/>
</dbReference>
<keyword evidence="3" id="KW-0812">Transmembrane</keyword>
<evidence type="ECO:0000256" key="3">
    <source>
        <dbReference type="SAM" id="Phobius"/>
    </source>
</evidence>
<reference evidence="4 5" key="1">
    <citation type="submission" date="2017-06" db="EMBL/GenBank/DDBJ databases">
        <title>Complete genome sequence of Paenibacillus donghaensis KCTC 13049T isolated from East Sea sediment, South Korea.</title>
        <authorList>
            <person name="Jung B.K."/>
            <person name="Hong S.-J."/>
            <person name="Shin J.-H."/>
        </authorList>
    </citation>
    <scope>NUCLEOTIDE SEQUENCE [LARGE SCALE GENOMIC DNA]</scope>
    <source>
        <strain evidence="4 5">KCTC 13049</strain>
    </source>
</reference>
<keyword evidence="3" id="KW-1133">Transmembrane helix</keyword>
<dbReference type="KEGG" id="pdh:B9T62_29190"/>
<feature type="transmembrane region" description="Helical" evidence="3">
    <location>
        <begin position="34"/>
        <end position="58"/>
    </location>
</feature>
<dbReference type="EMBL" id="CP021780">
    <property type="protein sequence ID" value="ASA24469.1"/>
    <property type="molecule type" value="Genomic_DNA"/>
</dbReference>
<keyword evidence="2" id="KW-0178">Competence</keyword>
<proteinExistence type="predicted"/>
<dbReference type="InterPro" id="IPR012902">
    <property type="entry name" value="N_methyl_site"/>
</dbReference>
<dbReference type="SUPFAM" id="SSF54523">
    <property type="entry name" value="Pili subunits"/>
    <property type="match status" value="1"/>
</dbReference>
<keyword evidence="5" id="KW-1185">Reference proteome</keyword>
<accession>A0A2Z2KPC3</accession>